<dbReference type="InterPro" id="IPR013783">
    <property type="entry name" value="Ig-like_fold"/>
</dbReference>
<sequence length="642" mass="64980">PLTVAEGDASAVVSVTDIAGNETIVNATVPIDLTSPLITLDKLGDIDVNLGLPVITGSCSEPQGTEVRVTLTDILGISHTLTATVGIGGLFTVAVPVGVAEGNASAEISITDIAGNETIVNATVQIDLTAPLITLDKLGDIDVNLGLPVITGTCHEPEGTEVRVTLTDFSGDEHVLTATIGVGGLFTVAVPVGVAQGEASAEISITDIAGNETIVNATVPIDTSAPLITLDKLGDIDVNLGLPVITGTCHEPEGTEVRVTLTDFSGDEHVLTATIGVGGLFTVAVPLTVAEGDASAVVSITDIAGNETIVNATVPIDLTAPLITLDKLGDIDVNLGLPVITGSCGEPAGSLVSLTLTDNGGTEHVLTSTVLDGGLISVSVPLALAHVIEGNVDIALSVTDASGNQSTETAQGLIDVSPPSLTLDDLNLLNVLTLGPLLTGTSSEPAGTIVSVSISALSIATIETQAVVQEGGGFGIQLGLGLPGLIDIEASVTDLSGNTTTVLNSYDALGNILDTPSAPSAKAASEPVAEEETLSFALDDEEKIDLSFTFEESSTESVTQNESDISNVNGESAEVTLDIADLITDPADELFTSPEDNEVVNVMKSADSAATSEPAADTLSVSLADQELLKSLVQNNSLTMEA</sequence>
<proteinExistence type="predicted"/>
<dbReference type="Gene3D" id="2.60.40.10">
    <property type="entry name" value="Immunoglobulins"/>
    <property type="match status" value="4"/>
</dbReference>
<evidence type="ECO:0000259" key="1">
    <source>
        <dbReference type="Pfam" id="PF12245"/>
    </source>
</evidence>
<protein>
    <submittedName>
        <fullName evidence="2">Ig-like domain repeat protein</fullName>
    </submittedName>
</protein>
<feature type="domain" description="Ig-like" evidence="1">
    <location>
        <begin position="158"/>
        <end position="218"/>
    </location>
</feature>
<evidence type="ECO:0000313" key="2">
    <source>
        <dbReference type="EMBL" id="MBJ2138753.1"/>
    </source>
</evidence>
<dbReference type="Pfam" id="PF12245">
    <property type="entry name" value="Big_3_2"/>
    <property type="match status" value="1"/>
</dbReference>
<comment type="caution">
    <text evidence="2">The sequence shown here is derived from an EMBL/GenBank/DDBJ whole genome shotgun (WGS) entry which is preliminary data.</text>
</comment>
<dbReference type="EMBL" id="JAEILT010000047">
    <property type="protein sequence ID" value="MBJ2138753.1"/>
    <property type="molecule type" value="Genomic_DNA"/>
</dbReference>
<reference evidence="2 3" key="1">
    <citation type="submission" date="2020-12" db="EMBL/GenBank/DDBJ databases">
        <title>Draft genome sequences of nine environmental bacterial isolates colonizing plastic.</title>
        <authorList>
            <person name="Borre I."/>
            <person name="Sonnenschein E.C."/>
        </authorList>
    </citation>
    <scope>NUCLEOTIDE SEQUENCE [LARGE SCALE GENOMIC DNA]</scope>
    <source>
        <strain evidence="2 3">IB30</strain>
    </source>
</reference>
<gene>
    <name evidence="2" type="ORF">JEU11_20080</name>
</gene>
<feature type="non-terminal residue" evidence="2">
    <location>
        <position position="1"/>
    </location>
</feature>
<dbReference type="Proteomes" id="UP000649232">
    <property type="component" value="Unassembled WGS sequence"/>
</dbReference>
<organism evidence="2 3">
    <name type="scientific">Paraglaciecola chathamensis</name>
    <dbReference type="NCBI Taxonomy" id="368405"/>
    <lineage>
        <taxon>Bacteria</taxon>
        <taxon>Pseudomonadati</taxon>
        <taxon>Pseudomonadota</taxon>
        <taxon>Gammaproteobacteria</taxon>
        <taxon>Alteromonadales</taxon>
        <taxon>Alteromonadaceae</taxon>
        <taxon>Paraglaciecola</taxon>
    </lineage>
</organism>
<accession>A0ABS0WK03</accession>
<dbReference type="RefSeq" id="WP_198825976.1">
    <property type="nucleotide sequence ID" value="NZ_JAEILT010000047.1"/>
</dbReference>
<dbReference type="InterPro" id="IPR022038">
    <property type="entry name" value="Ig-like_bact"/>
</dbReference>
<name>A0ABS0WK03_9ALTE</name>
<evidence type="ECO:0000313" key="3">
    <source>
        <dbReference type="Proteomes" id="UP000649232"/>
    </source>
</evidence>
<dbReference type="NCBIfam" id="NF033510">
    <property type="entry name" value="Ca_tandemer"/>
    <property type="match status" value="4"/>
</dbReference>